<dbReference type="Gene3D" id="3.40.50.300">
    <property type="entry name" value="P-loop containing nucleotide triphosphate hydrolases"/>
    <property type="match status" value="1"/>
</dbReference>
<reference evidence="2 3" key="1">
    <citation type="submission" date="2020-08" db="EMBL/GenBank/DDBJ databases">
        <title>Genome public.</title>
        <authorList>
            <person name="Liu C."/>
            <person name="Sun Q."/>
        </authorList>
    </citation>
    <scope>NUCLEOTIDE SEQUENCE [LARGE SCALE GENOMIC DNA]</scope>
    <source>
        <strain evidence="2 3">BX1</strain>
    </source>
</reference>
<organism evidence="2 3">
    <name type="scientific">Yanshouia hominis</name>
    <dbReference type="NCBI Taxonomy" id="2763673"/>
    <lineage>
        <taxon>Bacteria</taxon>
        <taxon>Bacillati</taxon>
        <taxon>Bacillota</taxon>
        <taxon>Clostridia</taxon>
        <taxon>Eubacteriales</taxon>
        <taxon>Oscillospiraceae</taxon>
        <taxon>Yanshouia</taxon>
    </lineage>
</organism>
<evidence type="ECO:0000313" key="3">
    <source>
        <dbReference type="Proteomes" id="UP000658131"/>
    </source>
</evidence>
<name>A0ABR7NJQ7_9FIRM</name>
<evidence type="ECO:0000259" key="1">
    <source>
        <dbReference type="SMART" id="SM00382"/>
    </source>
</evidence>
<comment type="caution">
    <text evidence="2">The sequence shown here is derived from an EMBL/GenBank/DDBJ whole genome shotgun (WGS) entry which is preliminary data.</text>
</comment>
<protein>
    <submittedName>
        <fullName evidence="2">Nucleoside kinase</fullName>
    </submittedName>
</protein>
<dbReference type="SUPFAM" id="SSF52540">
    <property type="entry name" value="P-loop containing nucleoside triphosphate hydrolases"/>
    <property type="match status" value="1"/>
</dbReference>
<keyword evidence="3" id="KW-1185">Reference proteome</keyword>
<keyword evidence="2" id="KW-0418">Kinase</keyword>
<dbReference type="GO" id="GO:0016301">
    <property type="term" value="F:kinase activity"/>
    <property type="evidence" value="ECO:0007669"/>
    <property type="project" value="UniProtKB-KW"/>
</dbReference>
<dbReference type="CDD" id="cd02028">
    <property type="entry name" value="UMPK_like"/>
    <property type="match status" value="1"/>
</dbReference>
<accession>A0ABR7NJQ7</accession>
<dbReference type="SMART" id="SM00382">
    <property type="entry name" value="AAA"/>
    <property type="match status" value="1"/>
</dbReference>
<proteinExistence type="predicted"/>
<feature type="domain" description="AAA+ ATPase" evidence="1">
    <location>
        <begin position="52"/>
        <end position="222"/>
    </location>
</feature>
<dbReference type="Pfam" id="PF00485">
    <property type="entry name" value="PRK"/>
    <property type="match status" value="1"/>
</dbReference>
<dbReference type="InterPro" id="IPR006083">
    <property type="entry name" value="PRK/URK"/>
</dbReference>
<evidence type="ECO:0000313" key="2">
    <source>
        <dbReference type="EMBL" id="MBC8576638.1"/>
    </source>
</evidence>
<sequence length="312" mass="35677">MKLISRQKNSIIQMSEINLLARYPEFFISECEKGYQHQINEVVDLILESQGRYRVVLLAGPSSSGKTTTAHKISEEFGRRGVSAPVVSLDDFFLGMEFYPKLPDGSPDMEAVEALDLPLINETLRELLETGHATFPTFDFERSCRGGKVNEITLGEKGVLVMEGLHAINPRLVEVLDPSDLFRVYVSTRTAYLDGETEVLSPKDARLIRRMVRDHNFRNRSPLETLLAWEDVLDGEEKYIYPFRDSVDYKIDSMLDYEGCVFHHYILPMLGEMKDDSVFAGKVRQIVEILEAFDDIDYSYIPENSLLREFIG</sequence>
<dbReference type="RefSeq" id="WP_262400144.1">
    <property type="nucleotide sequence ID" value="NZ_JACRTB010000013.1"/>
</dbReference>
<gene>
    <name evidence="2" type="ORF">H8717_09510</name>
</gene>
<dbReference type="EMBL" id="JACRTB010000013">
    <property type="protein sequence ID" value="MBC8576638.1"/>
    <property type="molecule type" value="Genomic_DNA"/>
</dbReference>
<dbReference type="InterPro" id="IPR027417">
    <property type="entry name" value="P-loop_NTPase"/>
</dbReference>
<keyword evidence="2" id="KW-0808">Transferase</keyword>
<dbReference type="PANTHER" id="PTHR10285">
    <property type="entry name" value="URIDINE KINASE"/>
    <property type="match status" value="1"/>
</dbReference>
<dbReference type="InterPro" id="IPR003593">
    <property type="entry name" value="AAA+_ATPase"/>
</dbReference>
<dbReference type="Proteomes" id="UP000658131">
    <property type="component" value="Unassembled WGS sequence"/>
</dbReference>